<organism evidence="1 2">
    <name type="scientific">Kutzneria chonburiensis</name>
    <dbReference type="NCBI Taxonomy" id="1483604"/>
    <lineage>
        <taxon>Bacteria</taxon>
        <taxon>Bacillati</taxon>
        <taxon>Actinomycetota</taxon>
        <taxon>Actinomycetes</taxon>
        <taxon>Pseudonocardiales</taxon>
        <taxon>Pseudonocardiaceae</taxon>
        <taxon>Kutzneria</taxon>
    </lineage>
</organism>
<comment type="caution">
    <text evidence="1">The sequence shown here is derived from an EMBL/GenBank/DDBJ whole genome shotgun (WGS) entry which is preliminary data.</text>
</comment>
<dbReference type="Proteomes" id="UP001589810">
    <property type="component" value="Unassembled WGS sequence"/>
</dbReference>
<gene>
    <name evidence="1" type="ORF">ACFFH7_00070</name>
</gene>
<evidence type="ECO:0000313" key="2">
    <source>
        <dbReference type="Proteomes" id="UP001589810"/>
    </source>
</evidence>
<keyword evidence="2" id="KW-1185">Reference proteome</keyword>
<dbReference type="EMBL" id="JBHLUD010000001">
    <property type="protein sequence ID" value="MFC0539853.1"/>
    <property type="molecule type" value="Genomic_DNA"/>
</dbReference>
<dbReference type="RefSeq" id="WP_273938617.1">
    <property type="nucleotide sequence ID" value="NZ_CP097263.1"/>
</dbReference>
<protein>
    <recommendedName>
        <fullName evidence="3">ParB/Sulfiredoxin domain-containing protein</fullName>
    </recommendedName>
</protein>
<evidence type="ECO:0000313" key="1">
    <source>
        <dbReference type="EMBL" id="MFC0539853.1"/>
    </source>
</evidence>
<evidence type="ECO:0008006" key="3">
    <source>
        <dbReference type="Google" id="ProtNLM"/>
    </source>
</evidence>
<sequence length="125" mass="14299">MNDDEENENAMPNVSTVYDLSKKEFWQHQRNLIAQIARNQLGRGKNGRDALYRIDGQHRLAKPCAALDAEQVSILINIGYVAEETGTITRYLDFKHKEPVTVHRLTVTSQGYDFMRDVYAPRSSS</sequence>
<accession>A0ABV6MHT9</accession>
<reference evidence="1 2" key="1">
    <citation type="submission" date="2024-09" db="EMBL/GenBank/DDBJ databases">
        <authorList>
            <person name="Sun Q."/>
            <person name="Mori K."/>
        </authorList>
    </citation>
    <scope>NUCLEOTIDE SEQUENCE [LARGE SCALE GENOMIC DNA]</scope>
    <source>
        <strain evidence="1 2">TBRC 1432</strain>
    </source>
</reference>
<name>A0ABV6MHT9_9PSEU</name>
<proteinExistence type="predicted"/>